<comment type="function">
    <text evidence="7">Single strand-specific metallo-endoribonuclease involved in late-stage 70S ribosome quality control and in maturation of the 3' terminus of the 16S rRNA.</text>
</comment>
<feature type="binding site" evidence="7">
    <location>
        <position position="115"/>
    </location>
    <ligand>
        <name>Zn(2+)</name>
        <dbReference type="ChEBI" id="CHEBI:29105"/>
        <note>catalytic</note>
    </ligand>
</feature>
<dbReference type="PANTHER" id="PTHR46986:SF1">
    <property type="entry name" value="ENDORIBONUCLEASE YBEY, CHLOROPLASTIC"/>
    <property type="match status" value="1"/>
</dbReference>
<dbReference type="EC" id="3.1.-.-" evidence="7"/>
<dbReference type="Proteomes" id="UP000443153">
    <property type="component" value="Unassembled WGS sequence"/>
</dbReference>
<dbReference type="PANTHER" id="PTHR46986">
    <property type="entry name" value="ENDORIBONUCLEASE YBEY, CHLOROPLASTIC"/>
    <property type="match status" value="1"/>
</dbReference>
<dbReference type="OrthoDB" id="9811984at2"/>
<organism evidence="8 9">
    <name type="scientific">Maribacter luteus</name>
    <dbReference type="NCBI Taxonomy" id="2594478"/>
    <lineage>
        <taxon>Bacteria</taxon>
        <taxon>Pseudomonadati</taxon>
        <taxon>Bacteroidota</taxon>
        <taxon>Flavobacteriia</taxon>
        <taxon>Flavobacteriales</taxon>
        <taxon>Flavobacteriaceae</taxon>
        <taxon>Maribacter</taxon>
    </lineage>
</organism>
<dbReference type="EMBL" id="WKJH01000005">
    <property type="protein sequence ID" value="MRX64333.1"/>
    <property type="molecule type" value="Genomic_DNA"/>
</dbReference>
<dbReference type="RefSeq" id="WP_154366086.1">
    <property type="nucleotide sequence ID" value="NZ_WKJH01000005.1"/>
</dbReference>
<dbReference type="GO" id="GO:0004521">
    <property type="term" value="F:RNA endonuclease activity"/>
    <property type="evidence" value="ECO:0007669"/>
    <property type="project" value="UniProtKB-UniRule"/>
</dbReference>
<evidence type="ECO:0000256" key="2">
    <source>
        <dbReference type="ARBA" id="ARBA00022722"/>
    </source>
</evidence>
<dbReference type="HAMAP" id="MF_00009">
    <property type="entry name" value="Endoribonucl_YbeY"/>
    <property type="match status" value="1"/>
</dbReference>
<keyword evidence="7" id="KW-0963">Cytoplasm</keyword>
<keyword evidence="9" id="KW-1185">Reference proteome</keyword>
<proteinExistence type="inferred from homology"/>
<keyword evidence="2 7" id="KW-0540">Nuclease</keyword>
<dbReference type="Pfam" id="PF02130">
    <property type="entry name" value="YbeY"/>
    <property type="match status" value="1"/>
</dbReference>
<keyword evidence="5 7" id="KW-0378">Hydrolase</keyword>
<dbReference type="Gene3D" id="3.40.390.30">
    <property type="entry name" value="Metalloproteases ('zincins'), catalytic domain"/>
    <property type="match status" value="1"/>
</dbReference>
<evidence type="ECO:0000313" key="9">
    <source>
        <dbReference type="Proteomes" id="UP000443153"/>
    </source>
</evidence>
<keyword evidence="7" id="KW-0698">rRNA processing</keyword>
<evidence type="ECO:0000256" key="7">
    <source>
        <dbReference type="HAMAP-Rule" id="MF_00009"/>
    </source>
</evidence>
<comment type="caution">
    <text evidence="8">The sequence shown here is derived from an EMBL/GenBank/DDBJ whole genome shotgun (WGS) entry which is preliminary data.</text>
</comment>
<evidence type="ECO:0000313" key="8">
    <source>
        <dbReference type="EMBL" id="MRX64333.1"/>
    </source>
</evidence>
<dbReference type="InterPro" id="IPR023091">
    <property type="entry name" value="MetalPrtase_cat_dom_sf_prd"/>
</dbReference>
<feature type="binding site" evidence="7">
    <location>
        <position position="109"/>
    </location>
    <ligand>
        <name>Zn(2+)</name>
        <dbReference type="ChEBI" id="CHEBI:29105"/>
        <note>catalytic</note>
    </ligand>
</feature>
<keyword evidence="4 7" id="KW-0255">Endonuclease</keyword>
<dbReference type="SUPFAM" id="SSF55486">
    <property type="entry name" value="Metalloproteases ('zincins'), catalytic domain"/>
    <property type="match status" value="1"/>
</dbReference>
<gene>
    <name evidence="7 8" type="primary">ybeY</name>
    <name evidence="8" type="ORF">GJ691_09130</name>
</gene>
<dbReference type="GO" id="GO:0008270">
    <property type="term" value="F:zinc ion binding"/>
    <property type="evidence" value="ECO:0007669"/>
    <property type="project" value="UniProtKB-UniRule"/>
</dbReference>
<keyword evidence="3 7" id="KW-0479">Metal-binding</keyword>
<comment type="subcellular location">
    <subcellularLocation>
        <location evidence="7">Cytoplasm</location>
    </subcellularLocation>
</comment>
<dbReference type="GO" id="GO:0006364">
    <property type="term" value="P:rRNA processing"/>
    <property type="evidence" value="ECO:0007669"/>
    <property type="project" value="UniProtKB-UniRule"/>
</dbReference>
<comment type="similarity">
    <text evidence="1 7">Belongs to the endoribonuclease YbeY family.</text>
</comment>
<evidence type="ECO:0000256" key="1">
    <source>
        <dbReference type="ARBA" id="ARBA00010875"/>
    </source>
</evidence>
<dbReference type="AlphaFoldDB" id="A0A6I2MKN0"/>
<dbReference type="GO" id="GO:0004222">
    <property type="term" value="F:metalloendopeptidase activity"/>
    <property type="evidence" value="ECO:0007669"/>
    <property type="project" value="InterPro"/>
</dbReference>
<keyword evidence="7" id="KW-0690">Ribosome biogenesis</keyword>
<evidence type="ECO:0000256" key="3">
    <source>
        <dbReference type="ARBA" id="ARBA00022723"/>
    </source>
</evidence>
<evidence type="ECO:0000256" key="4">
    <source>
        <dbReference type="ARBA" id="ARBA00022759"/>
    </source>
</evidence>
<comment type="cofactor">
    <cofactor evidence="7">
        <name>Zn(2+)</name>
        <dbReference type="ChEBI" id="CHEBI:29105"/>
    </cofactor>
    <text evidence="7">Binds 1 zinc ion.</text>
</comment>
<dbReference type="GO" id="GO:0005737">
    <property type="term" value="C:cytoplasm"/>
    <property type="evidence" value="ECO:0007669"/>
    <property type="project" value="UniProtKB-SubCell"/>
</dbReference>
<name>A0A6I2MKN0_9FLAO</name>
<dbReference type="NCBIfam" id="TIGR00043">
    <property type="entry name" value="rRNA maturation RNase YbeY"/>
    <property type="match status" value="1"/>
</dbReference>
<protein>
    <recommendedName>
        <fullName evidence="7">Endoribonuclease YbeY</fullName>
        <ecNumber evidence="7">3.1.-.-</ecNumber>
    </recommendedName>
</protein>
<evidence type="ECO:0000256" key="6">
    <source>
        <dbReference type="ARBA" id="ARBA00022833"/>
    </source>
</evidence>
<sequence length="140" mass="16975">MIEFFYELDFGLDKEEYYIHWLNRVLVSEGFVLGDLNYIFCDDTYLLEINKKYLYHDTFTDIITFDYTESNVLNGDIFISIERVRENAGKFKKDFDNELLRVMSHGILHLMDYNDKTQEEVLVMREKEEEKIKMFHVEQL</sequence>
<dbReference type="InterPro" id="IPR002036">
    <property type="entry name" value="YbeY"/>
</dbReference>
<feature type="binding site" evidence="7">
    <location>
        <position position="105"/>
    </location>
    <ligand>
        <name>Zn(2+)</name>
        <dbReference type="ChEBI" id="CHEBI:29105"/>
        <note>catalytic</note>
    </ligand>
</feature>
<keyword evidence="6 7" id="KW-0862">Zinc</keyword>
<accession>A0A6I2MKN0</accession>
<evidence type="ECO:0000256" key="5">
    <source>
        <dbReference type="ARBA" id="ARBA00022801"/>
    </source>
</evidence>
<reference evidence="8 9" key="1">
    <citation type="submission" date="2019-11" db="EMBL/GenBank/DDBJ databases">
        <title>Maribacter lutea sp. nov., a marine bacterium isolated from intertidal sand.</title>
        <authorList>
            <person name="Liu A."/>
        </authorList>
    </citation>
    <scope>NUCLEOTIDE SEQUENCE [LARGE SCALE GENOMIC DNA]</scope>
    <source>
        <strain evidence="8 9">RZ05</strain>
    </source>
</reference>